<accession>A0AAD7BSP7</accession>
<feature type="compositionally biased region" description="Acidic residues" evidence="1">
    <location>
        <begin position="172"/>
        <end position="189"/>
    </location>
</feature>
<comment type="caution">
    <text evidence="2">The sequence shown here is derived from an EMBL/GenBank/DDBJ whole genome shotgun (WGS) entry which is preliminary data.</text>
</comment>
<dbReference type="Proteomes" id="UP001221757">
    <property type="component" value="Unassembled WGS sequence"/>
</dbReference>
<feature type="compositionally biased region" description="Acidic residues" evidence="1">
    <location>
        <begin position="47"/>
        <end position="57"/>
    </location>
</feature>
<organism evidence="2 3">
    <name type="scientific">Mycena rosella</name>
    <name type="common">Pink bonnet</name>
    <name type="synonym">Agaricus rosellus</name>
    <dbReference type="NCBI Taxonomy" id="1033263"/>
    <lineage>
        <taxon>Eukaryota</taxon>
        <taxon>Fungi</taxon>
        <taxon>Dikarya</taxon>
        <taxon>Basidiomycota</taxon>
        <taxon>Agaricomycotina</taxon>
        <taxon>Agaricomycetes</taxon>
        <taxon>Agaricomycetidae</taxon>
        <taxon>Agaricales</taxon>
        <taxon>Marasmiineae</taxon>
        <taxon>Mycenaceae</taxon>
        <taxon>Mycena</taxon>
    </lineage>
</organism>
<feature type="compositionally biased region" description="Basic and acidic residues" evidence="1">
    <location>
        <begin position="58"/>
        <end position="72"/>
    </location>
</feature>
<feature type="region of interest" description="Disordered" evidence="1">
    <location>
        <begin position="1"/>
        <end position="80"/>
    </location>
</feature>
<evidence type="ECO:0000313" key="3">
    <source>
        <dbReference type="Proteomes" id="UP001221757"/>
    </source>
</evidence>
<feature type="compositionally biased region" description="Low complexity" evidence="1">
    <location>
        <begin position="312"/>
        <end position="323"/>
    </location>
</feature>
<name>A0AAD7BSP7_MYCRO</name>
<protein>
    <submittedName>
        <fullName evidence="2">Uncharacterized protein</fullName>
    </submittedName>
</protein>
<evidence type="ECO:0000313" key="2">
    <source>
        <dbReference type="EMBL" id="KAJ7629304.1"/>
    </source>
</evidence>
<keyword evidence="3" id="KW-1185">Reference proteome</keyword>
<evidence type="ECO:0000256" key="1">
    <source>
        <dbReference type="SAM" id="MobiDB-lite"/>
    </source>
</evidence>
<gene>
    <name evidence="2" type="ORF">B0H17DRAFT_1218260</name>
</gene>
<feature type="region of interest" description="Disordered" evidence="1">
    <location>
        <begin position="172"/>
        <end position="346"/>
    </location>
</feature>
<dbReference type="AlphaFoldDB" id="A0AAD7BSP7"/>
<feature type="compositionally biased region" description="Basic and acidic residues" evidence="1">
    <location>
        <begin position="281"/>
        <end position="290"/>
    </location>
</feature>
<feature type="compositionally biased region" description="Low complexity" evidence="1">
    <location>
        <begin position="13"/>
        <end position="38"/>
    </location>
</feature>
<feature type="compositionally biased region" description="Basic residues" evidence="1">
    <location>
        <begin position="328"/>
        <end position="337"/>
    </location>
</feature>
<sequence>MRELTHHLDELGVRAAAPDATADEAAPARVEDAPPAADAHAERAPAADDDNDDDEVPPLDRVDKEAEAERRCAPVSLLSAPRVPREAQRLPILMDVAPLASPTSPSYSPPLVVSLVAEGDDGYYLHKDGAGADADAAHEVYWRQMDEQEGPGAYEREMALIVEMREGLLVSNDDEYSEEGDFEDEEGAEADGPGAGAKYALPPSAWVAGRKRPVDGLEPEAGAEGGDAHAFVRRGTPPKRARTGEREYTTVRLVKLRSEELDAEVMDATDTASAGSAPKRARLEAAESPRDTSTPDSGDVARSPCTRRRRTPAPATRAHPSPSEATSRPRHFKKRKPSTAGRTNRS</sequence>
<proteinExistence type="predicted"/>
<reference evidence="2" key="1">
    <citation type="submission" date="2023-03" db="EMBL/GenBank/DDBJ databases">
        <title>Massive genome expansion in bonnet fungi (Mycena s.s.) driven by repeated elements and novel gene families across ecological guilds.</title>
        <authorList>
            <consortium name="Lawrence Berkeley National Laboratory"/>
            <person name="Harder C.B."/>
            <person name="Miyauchi S."/>
            <person name="Viragh M."/>
            <person name="Kuo A."/>
            <person name="Thoen E."/>
            <person name="Andreopoulos B."/>
            <person name="Lu D."/>
            <person name="Skrede I."/>
            <person name="Drula E."/>
            <person name="Henrissat B."/>
            <person name="Morin E."/>
            <person name="Kohler A."/>
            <person name="Barry K."/>
            <person name="LaButti K."/>
            <person name="Morin E."/>
            <person name="Salamov A."/>
            <person name="Lipzen A."/>
            <person name="Mereny Z."/>
            <person name="Hegedus B."/>
            <person name="Baldrian P."/>
            <person name="Stursova M."/>
            <person name="Weitz H."/>
            <person name="Taylor A."/>
            <person name="Grigoriev I.V."/>
            <person name="Nagy L.G."/>
            <person name="Martin F."/>
            <person name="Kauserud H."/>
        </authorList>
    </citation>
    <scope>NUCLEOTIDE SEQUENCE</scope>
    <source>
        <strain evidence="2">CBHHK067</strain>
    </source>
</reference>
<feature type="compositionally biased region" description="Basic and acidic residues" evidence="1">
    <location>
        <begin position="1"/>
        <end position="12"/>
    </location>
</feature>
<dbReference type="EMBL" id="JARKIE010000548">
    <property type="protein sequence ID" value="KAJ7629304.1"/>
    <property type="molecule type" value="Genomic_DNA"/>
</dbReference>